<evidence type="ECO:0000313" key="14">
    <source>
        <dbReference type="EMBL" id="BED93127.1"/>
    </source>
</evidence>
<dbReference type="GO" id="GO:0051539">
    <property type="term" value="F:4 iron, 4 sulfur cluster binding"/>
    <property type="evidence" value="ECO:0007669"/>
    <property type="project" value="UniProtKB-KW"/>
</dbReference>
<evidence type="ECO:0000256" key="6">
    <source>
        <dbReference type="ARBA" id="ARBA00022691"/>
    </source>
</evidence>
<dbReference type="SUPFAM" id="SSF102114">
    <property type="entry name" value="Radical SAM enzymes"/>
    <property type="match status" value="1"/>
</dbReference>
<dbReference type="PANTHER" id="PTHR30352">
    <property type="entry name" value="PYRUVATE FORMATE-LYASE-ACTIVATING ENZYME"/>
    <property type="match status" value="1"/>
</dbReference>
<dbReference type="Pfam" id="PF13353">
    <property type="entry name" value="Fer4_12"/>
    <property type="match status" value="1"/>
</dbReference>
<keyword evidence="10" id="KW-0411">Iron-sulfur</keyword>
<comment type="cofactor">
    <cofactor evidence="1">
        <name>[4Fe-4S] cluster</name>
        <dbReference type="ChEBI" id="CHEBI:49883"/>
    </cofactor>
</comment>
<keyword evidence="9" id="KW-0408">Iron</keyword>
<dbReference type="GO" id="GO:0043365">
    <property type="term" value="F:[formate-C-acetyltransferase]-activating enzyme activity"/>
    <property type="evidence" value="ECO:0007669"/>
    <property type="project" value="InterPro"/>
</dbReference>
<dbReference type="EC" id="1.97.1.-" evidence="12"/>
<dbReference type="InterPro" id="IPR058240">
    <property type="entry name" value="rSAM_sf"/>
</dbReference>
<evidence type="ECO:0000256" key="3">
    <source>
        <dbReference type="ARBA" id="ARBA00009777"/>
    </source>
</evidence>
<dbReference type="Gene3D" id="3.20.20.70">
    <property type="entry name" value="Aldolase class I"/>
    <property type="match status" value="1"/>
</dbReference>
<evidence type="ECO:0000259" key="13">
    <source>
        <dbReference type="PROSITE" id="PS51918"/>
    </source>
</evidence>
<dbReference type="SFLD" id="SFLDF00299">
    <property type="entry name" value="anaerobic_ribonucleoside-triph"/>
    <property type="match status" value="1"/>
</dbReference>
<dbReference type="PROSITE" id="PS51918">
    <property type="entry name" value="RADICAL_SAM"/>
    <property type="match status" value="1"/>
</dbReference>
<dbReference type="InterPro" id="IPR013785">
    <property type="entry name" value="Aldolase_TIM"/>
</dbReference>
<keyword evidence="6" id="KW-0949">S-adenosyl-L-methionine</keyword>
<dbReference type="KEGG" id="ptrh:RsTaC01_1094"/>
<dbReference type="SFLD" id="SFLDG01066">
    <property type="entry name" value="organic_radical-activating_enz"/>
    <property type="match status" value="1"/>
</dbReference>
<dbReference type="EMBL" id="AP027925">
    <property type="protein sequence ID" value="BED93127.1"/>
    <property type="molecule type" value="Genomic_DNA"/>
</dbReference>
<dbReference type="InterPro" id="IPR034457">
    <property type="entry name" value="Organic_radical-activating"/>
</dbReference>
<dbReference type="Proteomes" id="UP001335720">
    <property type="component" value="Chromosome"/>
</dbReference>
<evidence type="ECO:0000256" key="11">
    <source>
        <dbReference type="ARBA" id="ARBA00047365"/>
    </source>
</evidence>
<dbReference type="PANTHER" id="PTHR30352:SF2">
    <property type="entry name" value="ANAEROBIC RIBONUCLEOSIDE-TRIPHOSPHATE REDUCTASE-ACTIVATING PROTEIN"/>
    <property type="match status" value="1"/>
</dbReference>
<dbReference type="GO" id="GO:0046872">
    <property type="term" value="F:metal ion binding"/>
    <property type="evidence" value="ECO:0007669"/>
    <property type="project" value="UniProtKB-KW"/>
</dbReference>
<sequence>MENIENFVELSGIEKESIVDGPGIRFVLFAQGCPHRCVGCHNPETHSLNGGKKFFFDDVVDMIKQNPIISGVTFSGGEPFAQASRFAVLAKKIHKLKYNIITYTGYTFEEILNNENEDLMNLLRNSDLLIDGPFDINRKSITSTFKGSTNQRIINVKYSLKYEKIIEQNLLISNFEY</sequence>
<dbReference type="AlphaFoldDB" id="A0AA48I564"/>
<comment type="catalytic activity">
    <reaction evidence="11">
        <text>glycyl-[protein] + reduced [flavodoxin] + S-adenosyl-L-methionine = glycin-2-yl radical-[protein] + semiquinone [flavodoxin] + 5'-deoxyadenosine + L-methionine + H(+)</text>
        <dbReference type="Rhea" id="RHEA:61976"/>
        <dbReference type="Rhea" id="RHEA-COMP:10622"/>
        <dbReference type="Rhea" id="RHEA-COMP:14480"/>
        <dbReference type="Rhea" id="RHEA-COMP:15993"/>
        <dbReference type="Rhea" id="RHEA-COMP:15994"/>
        <dbReference type="ChEBI" id="CHEBI:15378"/>
        <dbReference type="ChEBI" id="CHEBI:17319"/>
        <dbReference type="ChEBI" id="CHEBI:29947"/>
        <dbReference type="ChEBI" id="CHEBI:32722"/>
        <dbReference type="ChEBI" id="CHEBI:57618"/>
        <dbReference type="ChEBI" id="CHEBI:57844"/>
        <dbReference type="ChEBI" id="CHEBI:59789"/>
        <dbReference type="ChEBI" id="CHEBI:140311"/>
    </reaction>
</comment>
<gene>
    <name evidence="14" type="ORF">RsTaC01_1094</name>
</gene>
<reference evidence="14" key="1">
    <citation type="journal article" date="2023" name="ISME J.">
        <title>Emergence of putative energy parasites within Clostridia revealed by genome analysis of a novel endosymbiotic clade.</title>
        <authorList>
            <person name="Takahashi K."/>
            <person name="Kuwahara H."/>
            <person name="Horikawa Y."/>
            <person name="Izawa K."/>
            <person name="Kato D."/>
            <person name="Inagaki T."/>
            <person name="Yuki M."/>
            <person name="Ohkuma M."/>
            <person name="Hongoh Y."/>
        </authorList>
    </citation>
    <scope>NUCLEOTIDE SEQUENCE</scope>
    <source>
        <strain evidence="14">RsTa-C01</strain>
    </source>
</reference>
<evidence type="ECO:0000256" key="10">
    <source>
        <dbReference type="ARBA" id="ARBA00023014"/>
    </source>
</evidence>
<dbReference type="SFLD" id="SFLDS00029">
    <property type="entry name" value="Radical_SAM"/>
    <property type="match status" value="1"/>
</dbReference>
<evidence type="ECO:0000256" key="7">
    <source>
        <dbReference type="ARBA" id="ARBA00022723"/>
    </source>
</evidence>
<dbReference type="InterPro" id="IPR012837">
    <property type="entry name" value="NrdG"/>
</dbReference>
<feature type="domain" description="Radical SAM core" evidence="13">
    <location>
        <begin position="19"/>
        <end position="177"/>
    </location>
</feature>
<comment type="function">
    <text evidence="2 12">Activation of anaerobic ribonucleoside-triphosphate reductase under anaerobic conditions by generation of an organic free radical, using S-adenosylmethionine and reduced flavodoxin as cosubstrates to produce 5'-deoxy-adenosine.</text>
</comment>
<protein>
    <recommendedName>
        <fullName evidence="4 12">Anaerobic ribonucleoside-triphosphate reductase-activating protein</fullName>
        <ecNumber evidence="12">1.97.1.-</ecNumber>
    </recommendedName>
</protein>
<name>A0AA48I564_9FIRM</name>
<evidence type="ECO:0000256" key="2">
    <source>
        <dbReference type="ARBA" id="ARBA00003852"/>
    </source>
</evidence>
<evidence type="ECO:0000256" key="5">
    <source>
        <dbReference type="ARBA" id="ARBA00022485"/>
    </source>
</evidence>
<evidence type="ECO:0000256" key="4">
    <source>
        <dbReference type="ARBA" id="ARBA00014281"/>
    </source>
</evidence>
<dbReference type="InterPro" id="IPR007197">
    <property type="entry name" value="rSAM"/>
</dbReference>
<comment type="similarity">
    <text evidence="3 12">Belongs to the organic radical-activating enzymes family.</text>
</comment>
<dbReference type="NCBIfam" id="TIGR02491">
    <property type="entry name" value="NrdG"/>
    <property type="match status" value="1"/>
</dbReference>
<dbReference type="SFLD" id="SFLDG01063">
    <property type="entry name" value="activating_enzymes__group_1"/>
    <property type="match status" value="1"/>
</dbReference>
<dbReference type="GO" id="GO:0004748">
    <property type="term" value="F:ribonucleoside-diphosphate reductase activity, thioredoxin disulfide as acceptor"/>
    <property type="evidence" value="ECO:0007669"/>
    <property type="project" value="TreeGrafter"/>
</dbReference>
<keyword evidence="7" id="KW-0479">Metal-binding</keyword>
<evidence type="ECO:0000256" key="12">
    <source>
        <dbReference type="PIRNR" id="PIRNR000368"/>
    </source>
</evidence>
<dbReference type="PROSITE" id="PS01087">
    <property type="entry name" value="RADICAL_ACTIVATING"/>
    <property type="match status" value="1"/>
</dbReference>
<dbReference type="InterPro" id="IPR001989">
    <property type="entry name" value="Radical_activat_CS"/>
</dbReference>
<organism evidence="14">
    <name type="scientific">Candidatus Paraimprobicoccus trichonymphae</name>
    <dbReference type="NCBI Taxonomy" id="3033793"/>
    <lineage>
        <taxon>Bacteria</taxon>
        <taxon>Bacillati</taxon>
        <taxon>Bacillota</taxon>
        <taxon>Clostridia</taxon>
        <taxon>Candidatus Paraimprobicoccus</taxon>
    </lineage>
</organism>
<dbReference type="PIRSF" id="PIRSF000368">
    <property type="entry name" value="NrdG"/>
    <property type="match status" value="1"/>
</dbReference>
<keyword evidence="8 12" id="KW-0560">Oxidoreductase</keyword>
<evidence type="ECO:0000256" key="9">
    <source>
        <dbReference type="ARBA" id="ARBA00023004"/>
    </source>
</evidence>
<keyword evidence="5" id="KW-0004">4Fe-4S</keyword>
<dbReference type="CDD" id="cd01335">
    <property type="entry name" value="Radical_SAM"/>
    <property type="match status" value="1"/>
</dbReference>
<evidence type="ECO:0000256" key="8">
    <source>
        <dbReference type="ARBA" id="ARBA00023002"/>
    </source>
</evidence>
<evidence type="ECO:0000256" key="1">
    <source>
        <dbReference type="ARBA" id="ARBA00001966"/>
    </source>
</evidence>
<proteinExistence type="inferred from homology"/>
<accession>A0AA48I564</accession>